<feature type="transmembrane region" description="Helical" evidence="7">
    <location>
        <begin position="20"/>
        <end position="37"/>
    </location>
</feature>
<feature type="region of interest" description="Disordered" evidence="6">
    <location>
        <begin position="261"/>
        <end position="281"/>
    </location>
</feature>
<dbReference type="GO" id="GO:0005768">
    <property type="term" value="C:endosome"/>
    <property type="evidence" value="ECO:0007669"/>
    <property type="project" value="EnsemblFungi"/>
</dbReference>
<organism evidence="8 9">
    <name type="scientific">Neolecta irregularis (strain DAH-3)</name>
    <dbReference type="NCBI Taxonomy" id="1198029"/>
    <lineage>
        <taxon>Eukaryota</taxon>
        <taxon>Fungi</taxon>
        <taxon>Dikarya</taxon>
        <taxon>Ascomycota</taxon>
        <taxon>Taphrinomycotina</taxon>
        <taxon>Neolectales</taxon>
        <taxon>Neolectaceae</taxon>
        <taxon>Neolecta</taxon>
    </lineage>
</organism>
<dbReference type="OMA" id="KSPQWWD"/>
<reference evidence="8 9" key="1">
    <citation type="submission" date="2016-04" db="EMBL/GenBank/DDBJ databases">
        <title>Evolutionary innovation and constraint leading to complex multicellularity in the Ascomycota.</title>
        <authorList>
            <person name="Cisse O."/>
            <person name="Nguyen A."/>
            <person name="Hewitt D.A."/>
            <person name="Jedd G."/>
            <person name="Stajich J.E."/>
        </authorList>
    </citation>
    <scope>NUCLEOTIDE SEQUENCE [LARGE SCALE GENOMIC DNA]</scope>
    <source>
        <strain evidence="8 9">DAH-3</strain>
    </source>
</reference>
<sequence length="363" mass="39632">MGMCVILKALTTRFWGPKLVLWIVLVVLSFFVPEQFFLFWGNYVALVGSVLFILYGLVLLVDFAHSWAETCLEKYEATESAGWQTVLIGSTFVMFAASLALTIVMFIFFAASGCSLNQAFISVNLALSILATAMSIHPTVQEYNTRSGLAQAAMVCIYGTYLTMSAVANEPDDHQCNPLARSRGTQTASVIVGAIFTFLAISYSTTRAATQTSSLGAASVKSGGYVRVDDAEHGLVRTEPSTRARMRSEALLAAVESGALPSSALDSSDDEASVAGDDRDDERSGVQYHYSTFHLVFFLATCYTACLLTSWGTFQIEKGHGEDDFVAIGRSYAVVWVKVVSTWVCYGLYYWTLLAPVVMPDRY</sequence>
<dbReference type="GO" id="GO:0045121">
    <property type="term" value="C:membrane raft"/>
    <property type="evidence" value="ECO:0007669"/>
    <property type="project" value="EnsemblFungi"/>
</dbReference>
<evidence type="ECO:0000256" key="3">
    <source>
        <dbReference type="ARBA" id="ARBA00022692"/>
    </source>
</evidence>
<keyword evidence="5 7" id="KW-0472">Membrane</keyword>
<feature type="transmembrane region" description="Helical" evidence="7">
    <location>
        <begin position="43"/>
        <end position="64"/>
    </location>
</feature>
<proteinExistence type="inferred from homology"/>
<feature type="transmembrane region" description="Helical" evidence="7">
    <location>
        <begin position="85"/>
        <end position="110"/>
    </location>
</feature>
<evidence type="ECO:0000313" key="8">
    <source>
        <dbReference type="EMBL" id="OLL24264.1"/>
    </source>
</evidence>
<dbReference type="EMBL" id="LXFE01000904">
    <property type="protein sequence ID" value="OLL24264.1"/>
    <property type="molecule type" value="Genomic_DNA"/>
</dbReference>
<protein>
    <submittedName>
        <fullName evidence="8">Membrane protein TMS1</fullName>
    </submittedName>
</protein>
<evidence type="ECO:0000256" key="2">
    <source>
        <dbReference type="ARBA" id="ARBA00006665"/>
    </source>
</evidence>
<dbReference type="InterPro" id="IPR005016">
    <property type="entry name" value="TDE1/TMS"/>
</dbReference>
<feature type="transmembrane region" description="Helical" evidence="7">
    <location>
        <begin position="116"/>
        <end position="136"/>
    </location>
</feature>
<comment type="caution">
    <text evidence="8">The sequence shown here is derived from an EMBL/GenBank/DDBJ whole genome shotgun (WGS) entry which is preliminary data.</text>
</comment>
<keyword evidence="9" id="KW-1185">Reference proteome</keyword>
<evidence type="ECO:0000256" key="6">
    <source>
        <dbReference type="SAM" id="MobiDB-lite"/>
    </source>
</evidence>
<dbReference type="STRING" id="1198029.A0A1U7LNN6"/>
<comment type="subcellular location">
    <subcellularLocation>
        <location evidence="1">Membrane</location>
        <topology evidence="1">Multi-pass membrane protein</topology>
    </subcellularLocation>
</comment>
<accession>A0A1U7LNN6</accession>
<gene>
    <name evidence="8" type="ORF">NEOLI_001058</name>
</gene>
<dbReference type="Pfam" id="PF03348">
    <property type="entry name" value="Serinc"/>
    <property type="match status" value="1"/>
</dbReference>
<name>A0A1U7LNN6_NEOID</name>
<dbReference type="PANTHER" id="PTHR10383:SF9">
    <property type="entry name" value="SERINE INCORPORATOR, ISOFORM F"/>
    <property type="match status" value="1"/>
</dbReference>
<dbReference type="PANTHER" id="PTHR10383">
    <property type="entry name" value="SERINE INCORPORATOR"/>
    <property type="match status" value="1"/>
</dbReference>
<dbReference type="AlphaFoldDB" id="A0A1U7LNN6"/>
<evidence type="ECO:0000256" key="4">
    <source>
        <dbReference type="ARBA" id="ARBA00022989"/>
    </source>
</evidence>
<evidence type="ECO:0000256" key="5">
    <source>
        <dbReference type="ARBA" id="ARBA00023136"/>
    </source>
</evidence>
<evidence type="ECO:0000313" key="9">
    <source>
        <dbReference type="Proteomes" id="UP000186594"/>
    </source>
</evidence>
<dbReference type="OrthoDB" id="5963193at2759"/>
<comment type="similarity">
    <text evidence="2">Belongs to the TDE1 family.</text>
</comment>
<keyword evidence="4 7" id="KW-1133">Transmembrane helix</keyword>
<feature type="transmembrane region" description="Helical" evidence="7">
    <location>
        <begin position="188"/>
        <end position="206"/>
    </location>
</feature>
<feature type="transmembrane region" description="Helical" evidence="7">
    <location>
        <begin position="334"/>
        <end position="358"/>
    </location>
</feature>
<evidence type="ECO:0000256" key="7">
    <source>
        <dbReference type="SAM" id="Phobius"/>
    </source>
</evidence>
<dbReference type="Proteomes" id="UP000186594">
    <property type="component" value="Unassembled WGS sequence"/>
</dbReference>
<evidence type="ECO:0000256" key="1">
    <source>
        <dbReference type="ARBA" id="ARBA00004141"/>
    </source>
</evidence>
<keyword evidence="3 7" id="KW-0812">Transmembrane</keyword>
<feature type="transmembrane region" description="Helical" evidence="7">
    <location>
        <begin position="293"/>
        <end position="314"/>
    </location>
</feature>
<dbReference type="GO" id="GO:0000329">
    <property type="term" value="C:fungal-type vacuole membrane"/>
    <property type="evidence" value="ECO:0007669"/>
    <property type="project" value="EnsemblFungi"/>
</dbReference>
<feature type="transmembrane region" description="Helical" evidence="7">
    <location>
        <begin position="148"/>
        <end position="168"/>
    </location>
</feature>